<feature type="transmembrane region" description="Helical" evidence="1">
    <location>
        <begin position="16"/>
        <end position="34"/>
    </location>
</feature>
<evidence type="ECO:0000313" key="3">
    <source>
        <dbReference type="Proteomes" id="UP001528411"/>
    </source>
</evidence>
<gene>
    <name evidence="2" type="ORF">PN838_23815</name>
</gene>
<sequence>MKPFEFQSVLFNFHDVMLLMTTMQCLFFGVLLYVTNTKNVKTAMFLSAFLFAHALIPANELIMWGAEFKVQVRYEWP</sequence>
<keyword evidence="1" id="KW-0812">Transmembrane</keyword>
<proteinExistence type="predicted"/>
<keyword evidence="3" id="KW-1185">Reference proteome</keyword>
<dbReference type="RefSeq" id="WP_272182242.1">
    <property type="nucleotide sequence ID" value="NZ_JAQOMS010000002.1"/>
</dbReference>
<keyword evidence="1" id="KW-0472">Membrane</keyword>
<evidence type="ECO:0000256" key="1">
    <source>
        <dbReference type="SAM" id="Phobius"/>
    </source>
</evidence>
<dbReference type="EMBL" id="JAQOMS010000002">
    <property type="protein sequence ID" value="MDC2891216.1"/>
    <property type="molecule type" value="Genomic_DNA"/>
</dbReference>
<dbReference type="Proteomes" id="UP001528411">
    <property type="component" value="Unassembled WGS sequence"/>
</dbReference>
<keyword evidence="1" id="KW-1133">Transmembrane helix</keyword>
<evidence type="ECO:0000313" key="2">
    <source>
        <dbReference type="EMBL" id="MDC2891216.1"/>
    </source>
</evidence>
<feature type="transmembrane region" description="Helical" evidence="1">
    <location>
        <begin position="46"/>
        <end position="66"/>
    </location>
</feature>
<organism evidence="2 3">
    <name type="scientific">Psychrosphaera algicola</name>
    <dbReference type="NCBI Taxonomy" id="3023714"/>
    <lineage>
        <taxon>Bacteria</taxon>
        <taxon>Pseudomonadati</taxon>
        <taxon>Pseudomonadota</taxon>
        <taxon>Gammaproteobacteria</taxon>
        <taxon>Alteromonadales</taxon>
        <taxon>Pseudoalteromonadaceae</taxon>
        <taxon>Psychrosphaera</taxon>
    </lineage>
</organism>
<protein>
    <submittedName>
        <fullName evidence="2">Uncharacterized protein</fullName>
    </submittedName>
</protein>
<name>A0ABT5FJ60_9GAMM</name>
<comment type="caution">
    <text evidence="2">The sequence shown here is derived from an EMBL/GenBank/DDBJ whole genome shotgun (WGS) entry which is preliminary data.</text>
</comment>
<reference evidence="2 3" key="1">
    <citation type="submission" date="2023-01" db="EMBL/GenBank/DDBJ databases">
        <title>Psychrosphaera sp. nov., isolated from marine algae.</title>
        <authorList>
            <person name="Bayburt H."/>
            <person name="Choi B.J."/>
            <person name="Kim J.M."/>
            <person name="Choi D.G."/>
            <person name="Jeon C.O."/>
        </authorList>
    </citation>
    <scope>NUCLEOTIDE SEQUENCE [LARGE SCALE GENOMIC DNA]</scope>
    <source>
        <strain evidence="2 3">G1-22</strain>
    </source>
</reference>
<accession>A0ABT5FJ60</accession>